<feature type="signal peptide" evidence="1">
    <location>
        <begin position="1"/>
        <end position="19"/>
    </location>
</feature>
<sequence>MKTRFAVLLLTLAAATAGAQSLPYGVNVGNLEAVRDTNTSQTTITGTYSNLGAKRIERAEVEFALYDADGREIGRVSDKTDKPLEPGEVWQFRAATPLSFSRFTAMHVRAE</sequence>
<dbReference type="OrthoDB" id="5957485at2"/>
<reference evidence="2 3" key="1">
    <citation type="submission" date="2017-05" db="EMBL/GenBank/DDBJ databases">
        <title>Complete and WGS of Bordetella genogroups.</title>
        <authorList>
            <person name="Spilker T."/>
            <person name="LiPuma J."/>
        </authorList>
    </citation>
    <scope>NUCLEOTIDE SEQUENCE [LARGE SCALE GENOMIC DNA]</scope>
    <source>
        <strain evidence="2 3">AU10456</strain>
    </source>
</reference>
<evidence type="ECO:0000313" key="2">
    <source>
        <dbReference type="EMBL" id="OZI42663.1"/>
    </source>
</evidence>
<feature type="chain" id="PRO_5012333918" description="DUF5666 domain-containing protein" evidence="1">
    <location>
        <begin position="20"/>
        <end position="111"/>
    </location>
</feature>
<evidence type="ECO:0000256" key="1">
    <source>
        <dbReference type="SAM" id="SignalP"/>
    </source>
</evidence>
<dbReference type="EMBL" id="NEVP01000017">
    <property type="protein sequence ID" value="OZI42663.1"/>
    <property type="molecule type" value="Genomic_DNA"/>
</dbReference>
<gene>
    <name evidence="2" type="ORF">CAL25_23435</name>
</gene>
<dbReference type="Proteomes" id="UP000216913">
    <property type="component" value="Unassembled WGS sequence"/>
</dbReference>
<keyword evidence="3" id="KW-1185">Reference proteome</keyword>
<organism evidence="2 3">
    <name type="scientific">Bordetella genomosp. 5</name>
    <dbReference type="NCBI Taxonomy" id="1395608"/>
    <lineage>
        <taxon>Bacteria</taxon>
        <taxon>Pseudomonadati</taxon>
        <taxon>Pseudomonadota</taxon>
        <taxon>Betaproteobacteria</taxon>
        <taxon>Burkholderiales</taxon>
        <taxon>Alcaligenaceae</taxon>
        <taxon>Bordetella</taxon>
    </lineage>
</organism>
<name>A0A261T249_9BORD</name>
<evidence type="ECO:0008006" key="4">
    <source>
        <dbReference type="Google" id="ProtNLM"/>
    </source>
</evidence>
<proteinExistence type="predicted"/>
<evidence type="ECO:0000313" key="3">
    <source>
        <dbReference type="Proteomes" id="UP000216913"/>
    </source>
</evidence>
<protein>
    <recommendedName>
        <fullName evidence="4">DUF5666 domain-containing protein</fullName>
    </recommendedName>
</protein>
<dbReference type="RefSeq" id="WP_094804448.1">
    <property type="nucleotide sequence ID" value="NZ_NEVP01000017.1"/>
</dbReference>
<accession>A0A261T249</accession>
<keyword evidence="1" id="KW-0732">Signal</keyword>
<dbReference type="NCBIfam" id="NF038353">
    <property type="entry name" value="FxLYD_dom"/>
    <property type="match status" value="1"/>
</dbReference>
<comment type="caution">
    <text evidence="2">The sequence shown here is derived from an EMBL/GenBank/DDBJ whole genome shotgun (WGS) entry which is preliminary data.</text>
</comment>
<dbReference type="AlphaFoldDB" id="A0A261T249"/>
<dbReference type="InterPro" id="IPR047676">
    <property type="entry name" value="FxLYD_dom"/>
</dbReference>